<evidence type="ECO:0000313" key="1">
    <source>
        <dbReference type="EMBL" id="KAF2179190.1"/>
    </source>
</evidence>
<dbReference type="AlphaFoldDB" id="A0A6A6DML4"/>
<protein>
    <submittedName>
        <fullName evidence="1">Uncharacterized protein</fullName>
    </submittedName>
</protein>
<reference evidence="1" key="1">
    <citation type="journal article" date="2020" name="Stud. Mycol.">
        <title>101 Dothideomycetes genomes: a test case for predicting lifestyles and emergence of pathogens.</title>
        <authorList>
            <person name="Haridas S."/>
            <person name="Albert R."/>
            <person name="Binder M."/>
            <person name="Bloem J."/>
            <person name="Labutti K."/>
            <person name="Salamov A."/>
            <person name="Andreopoulos B."/>
            <person name="Baker S."/>
            <person name="Barry K."/>
            <person name="Bills G."/>
            <person name="Bluhm B."/>
            <person name="Cannon C."/>
            <person name="Castanera R."/>
            <person name="Culley D."/>
            <person name="Daum C."/>
            <person name="Ezra D."/>
            <person name="Gonzalez J."/>
            <person name="Henrissat B."/>
            <person name="Kuo A."/>
            <person name="Liang C."/>
            <person name="Lipzen A."/>
            <person name="Lutzoni F."/>
            <person name="Magnuson J."/>
            <person name="Mondo S."/>
            <person name="Nolan M."/>
            <person name="Ohm R."/>
            <person name="Pangilinan J."/>
            <person name="Park H.-J."/>
            <person name="Ramirez L."/>
            <person name="Alfaro M."/>
            <person name="Sun H."/>
            <person name="Tritt A."/>
            <person name="Yoshinaga Y."/>
            <person name="Zwiers L.-H."/>
            <person name="Turgeon B."/>
            <person name="Goodwin S."/>
            <person name="Spatafora J."/>
            <person name="Crous P."/>
            <person name="Grigoriev I."/>
        </authorList>
    </citation>
    <scope>NUCLEOTIDE SEQUENCE</scope>
    <source>
        <strain evidence="1">CBS 207.26</strain>
    </source>
</reference>
<accession>A0A6A6DML4</accession>
<feature type="non-terminal residue" evidence="1">
    <location>
        <position position="126"/>
    </location>
</feature>
<dbReference type="OrthoDB" id="3943268at2759"/>
<evidence type="ECO:0000313" key="2">
    <source>
        <dbReference type="Proteomes" id="UP000800200"/>
    </source>
</evidence>
<dbReference type="Proteomes" id="UP000800200">
    <property type="component" value="Unassembled WGS sequence"/>
</dbReference>
<keyword evidence="2" id="KW-1185">Reference proteome</keyword>
<name>A0A6A6DML4_9PEZI</name>
<proteinExistence type="predicted"/>
<gene>
    <name evidence="1" type="ORF">K469DRAFT_597110</name>
</gene>
<dbReference type="EMBL" id="ML994669">
    <property type="protein sequence ID" value="KAF2179190.1"/>
    <property type="molecule type" value="Genomic_DNA"/>
</dbReference>
<sequence>MLHQVIQTAGGRELRSSDGTWNVKKVKRYLRRVDYFLGLMLAGDHVSSGQPGRGSEVTTMRHRNGVLQDRNILVVDGRVMTVVRYYKSQSQWDKPKVIPRFLPWRRGQVMAIYLAYLQPFQEYLTV</sequence>
<organism evidence="1 2">
    <name type="scientific">Zopfia rhizophila CBS 207.26</name>
    <dbReference type="NCBI Taxonomy" id="1314779"/>
    <lineage>
        <taxon>Eukaryota</taxon>
        <taxon>Fungi</taxon>
        <taxon>Dikarya</taxon>
        <taxon>Ascomycota</taxon>
        <taxon>Pezizomycotina</taxon>
        <taxon>Dothideomycetes</taxon>
        <taxon>Dothideomycetes incertae sedis</taxon>
        <taxon>Zopfiaceae</taxon>
        <taxon>Zopfia</taxon>
    </lineage>
</organism>